<sequence>MNLYWVKDGLGFLRFYWCSEGCRCWTIVYRVHLMIEKMAKHMHGGGGCRVLVFCCEGAPFREWEN</sequence>
<reference evidence="1 2" key="1">
    <citation type="submission" date="2024-01" db="EMBL/GenBank/DDBJ databases">
        <title>Genome assemblies of Stephania.</title>
        <authorList>
            <person name="Yang L."/>
        </authorList>
    </citation>
    <scope>NUCLEOTIDE SEQUENCE [LARGE SCALE GENOMIC DNA]</scope>
    <source>
        <strain evidence="1">JXDWG</strain>
        <tissue evidence="1">Leaf</tissue>
    </source>
</reference>
<gene>
    <name evidence="1" type="ORF">Scep_017175</name>
</gene>
<comment type="caution">
    <text evidence="1">The sequence shown here is derived from an EMBL/GenBank/DDBJ whole genome shotgun (WGS) entry which is preliminary data.</text>
</comment>
<evidence type="ECO:0000313" key="2">
    <source>
        <dbReference type="Proteomes" id="UP001419268"/>
    </source>
</evidence>
<organism evidence="1 2">
    <name type="scientific">Stephania cephalantha</name>
    <dbReference type="NCBI Taxonomy" id="152367"/>
    <lineage>
        <taxon>Eukaryota</taxon>
        <taxon>Viridiplantae</taxon>
        <taxon>Streptophyta</taxon>
        <taxon>Embryophyta</taxon>
        <taxon>Tracheophyta</taxon>
        <taxon>Spermatophyta</taxon>
        <taxon>Magnoliopsida</taxon>
        <taxon>Ranunculales</taxon>
        <taxon>Menispermaceae</taxon>
        <taxon>Menispermoideae</taxon>
        <taxon>Cissampelideae</taxon>
        <taxon>Stephania</taxon>
    </lineage>
</organism>
<dbReference type="AlphaFoldDB" id="A0AAP0IP53"/>
<proteinExistence type="predicted"/>
<name>A0AAP0IP53_9MAGN</name>
<evidence type="ECO:0000313" key="1">
    <source>
        <dbReference type="EMBL" id="KAK9119082.1"/>
    </source>
</evidence>
<protein>
    <submittedName>
        <fullName evidence="1">Uncharacterized protein</fullName>
    </submittedName>
</protein>
<accession>A0AAP0IP53</accession>
<dbReference type="Proteomes" id="UP001419268">
    <property type="component" value="Unassembled WGS sequence"/>
</dbReference>
<dbReference type="EMBL" id="JBBNAG010000007">
    <property type="protein sequence ID" value="KAK9119082.1"/>
    <property type="molecule type" value="Genomic_DNA"/>
</dbReference>
<keyword evidence="2" id="KW-1185">Reference proteome</keyword>